<comment type="caution">
    <text evidence="1">The sequence shown here is derived from an EMBL/GenBank/DDBJ whole genome shotgun (WGS) entry which is preliminary data.</text>
</comment>
<protein>
    <recommendedName>
        <fullName evidence="3">Homocitrate synthase</fullName>
    </recommendedName>
</protein>
<dbReference type="EMBL" id="DYZL01000133">
    <property type="protein sequence ID" value="HJH43420.1"/>
    <property type="molecule type" value="Genomic_DNA"/>
</dbReference>
<accession>A0A9D2VKC5</accession>
<reference evidence="1" key="1">
    <citation type="journal article" date="2021" name="PeerJ">
        <title>Extensive microbial diversity within the chicken gut microbiome revealed by metagenomics and culture.</title>
        <authorList>
            <person name="Gilroy R."/>
            <person name="Ravi A."/>
            <person name="Getino M."/>
            <person name="Pursley I."/>
            <person name="Horton D.L."/>
            <person name="Alikhan N.F."/>
            <person name="Baker D."/>
            <person name="Gharbi K."/>
            <person name="Hall N."/>
            <person name="Watson M."/>
            <person name="Adriaenssens E.M."/>
            <person name="Foster-Nyarko E."/>
            <person name="Jarju S."/>
            <person name="Secka A."/>
            <person name="Antonio M."/>
            <person name="Oren A."/>
            <person name="Chaudhuri R.R."/>
            <person name="La Ragione R."/>
            <person name="Hildebrand F."/>
            <person name="Pallen M.J."/>
        </authorList>
    </citation>
    <scope>NUCLEOTIDE SEQUENCE</scope>
    <source>
        <strain evidence="1">USAMLcec12-2067</strain>
    </source>
</reference>
<evidence type="ECO:0000313" key="1">
    <source>
        <dbReference type="EMBL" id="HJH43420.1"/>
    </source>
</evidence>
<dbReference type="AlphaFoldDB" id="A0A9D2VKC5"/>
<evidence type="ECO:0008006" key="3">
    <source>
        <dbReference type="Google" id="ProtNLM"/>
    </source>
</evidence>
<dbReference type="Proteomes" id="UP000789325">
    <property type="component" value="Unassembled WGS sequence"/>
</dbReference>
<proteinExistence type="predicted"/>
<sequence>MDVKAIAEQVMAAVGEAPEKAQEFIADPKGAIEQLTGHALDEGQIAEVVEHVKSMIAEGGAGLEGLDLGAIGEKLGGLVGEGSPLGGLLGGIFGKKE</sequence>
<organism evidence="1 2">
    <name type="scientific">Rubneribacter badeniensis</name>
    <dbReference type="NCBI Taxonomy" id="2070688"/>
    <lineage>
        <taxon>Bacteria</taxon>
        <taxon>Bacillati</taxon>
        <taxon>Actinomycetota</taxon>
        <taxon>Coriobacteriia</taxon>
        <taxon>Eggerthellales</taxon>
        <taxon>Eggerthellaceae</taxon>
        <taxon>Rubneribacter</taxon>
    </lineage>
</organism>
<gene>
    <name evidence="1" type="ORF">K8V16_06445</name>
</gene>
<name>A0A9D2VKC5_9ACTN</name>
<reference evidence="1" key="2">
    <citation type="submission" date="2021-09" db="EMBL/GenBank/DDBJ databases">
        <authorList>
            <person name="Gilroy R."/>
        </authorList>
    </citation>
    <scope>NUCLEOTIDE SEQUENCE</scope>
    <source>
        <strain evidence="1">USAMLcec12-2067</strain>
    </source>
</reference>
<evidence type="ECO:0000313" key="2">
    <source>
        <dbReference type="Proteomes" id="UP000789325"/>
    </source>
</evidence>